<feature type="compositionally biased region" description="Acidic residues" evidence="1">
    <location>
        <begin position="72"/>
        <end position="88"/>
    </location>
</feature>
<protein>
    <recommendedName>
        <fullName evidence="4">Envelope-like protein</fullName>
    </recommendedName>
</protein>
<accession>A0A392N467</accession>
<comment type="caution">
    <text evidence="2">The sequence shown here is derived from an EMBL/GenBank/DDBJ whole genome shotgun (WGS) entry which is preliminary data.</text>
</comment>
<sequence>DDIPCKRKSPLSLDYRLFEGAQAADIATTSVQKSSVTLTRKQMIADLKDVSKTLGEKKSKLDRVIQAIELEENAEAMDAEQEEEEDVAGSDAGNETDKVDDSEESPAI</sequence>
<evidence type="ECO:0008006" key="4">
    <source>
        <dbReference type="Google" id="ProtNLM"/>
    </source>
</evidence>
<keyword evidence="3" id="KW-1185">Reference proteome</keyword>
<feature type="region of interest" description="Disordered" evidence="1">
    <location>
        <begin position="72"/>
        <end position="108"/>
    </location>
</feature>
<dbReference type="EMBL" id="LXQA010027685">
    <property type="protein sequence ID" value="MCH94597.1"/>
    <property type="molecule type" value="Genomic_DNA"/>
</dbReference>
<feature type="compositionally biased region" description="Acidic residues" evidence="1">
    <location>
        <begin position="98"/>
        <end position="108"/>
    </location>
</feature>
<dbReference type="Proteomes" id="UP000265520">
    <property type="component" value="Unassembled WGS sequence"/>
</dbReference>
<feature type="non-terminal residue" evidence="2">
    <location>
        <position position="1"/>
    </location>
</feature>
<evidence type="ECO:0000313" key="2">
    <source>
        <dbReference type="EMBL" id="MCH94597.1"/>
    </source>
</evidence>
<proteinExistence type="predicted"/>
<reference evidence="2 3" key="1">
    <citation type="journal article" date="2018" name="Front. Plant Sci.">
        <title>Red Clover (Trifolium pratense) and Zigzag Clover (T. medium) - A Picture of Genomic Similarities and Differences.</title>
        <authorList>
            <person name="Dluhosova J."/>
            <person name="Istvanek J."/>
            <person name="Nedelnik J."/>
            <person name="Repkova J."/>
        </authorList>
    </citation>
    <scope>NUCLEOTIDE SEQUENCE [LARGE SCALE GENOMIC DNA]</scope>
    <source>
        <strain evidence="3">cv. 10/8</strain>
        <tissue evidence="2">Leaf</tissue>
    </source>
</reference>
<name>A0A392N467_9FABA</name>
<evidence type="ECO:0000256" key="1">
    <source>
        <dbReference type="SAM" id="MobiDB-lite"/>
    </source>
</evidence>
<dbReference type="AlphaFoldDB" id="A0A392N467"/>
<organism evidence="2 3">
    <name type="scientific">Trifolium medium</name>
    <dbReference type="NCBI Taxonomy" id="97028"/>
    <lineage>
        <taxon>Eukaryota</taxon>
        <taxon>Viridiplantae</taxon>
        <taxon>Streptophyta</taxon>
        <taxon>Embryophyta</taxon>
        <taxon>Tracheophyta</taxon>
        <taxon>Spermatophyta</taxon>
        <taxon>Magnoliopsida</taxon>
        <taxon>eudicotyledons</taxon>
        <taxon>Gunneridae</taxon>
        <taxon>Pentapetalae</taxon>
        <taxon>rosids</taxon>
        <taxon>fabids</taxon>
        <taxon>Fabales</taxon>
        <taxon>Fabaceae</taxon>
        <taxon>Papilionoideae</taxon>
        <taxon>50 kb inversion clade</taxon>
        <taxon>NPAAA clade</taxon>
        <taxon>Hologalegina</taxon>
        <taxon>IRL clade</taxon>
        <taxon>Trifolieae</taxon>
        <taxon>Trifolium</taxon>
    </lineage>
</organism>
<evidence type="ECO:0000313" key="3">
    <source>
        <dbReference type="Proteomes" id="UP000265520"/>
    </source>
</evidence>